<accession>A0A9X1L7P6</accession>
<dbReference type="InterPro" id="IPR001173">
    <property type="entry name" value="Glyco_trans_2-like"/>
</dbReference>
<evidence type="ECO:0000313" key="3">
    <source>
        <dbReference type="Proteomes" id="UP001139286"/>
    </source>
</evidence>
<dbReference type="EMBL" id="JAJAPX010000004">
    <property type="protein sequence ID" value="MCB4808729.1"/>
    <property type="molecule type" value="Genomic_DNA"/>
</dbReference>
<dbReference type="RefSeq" id="WP_226696130.1">
    <property type="nucleotide sequence ID" value="NZ_JAJAPX010000004.1"/>
</dbReference>
<dbReference type="InterPro" id="IPR029044">
    <property type="entry name" value="Nucleotide-diphossugar_trans"/>
</dbReference>
<protein>
    <submittedName>
        <fullName evidence="2">Glycosyltransferase family 2 protein</fullName>
    </submittedName>
</protein>
<dbReference type="PANTHER" id="PTHR43685:SF2">
    <property type="entry name" value="GLYCOSYLTRANSFERASE 2-LIKE DOMAIN-CONTAINING PROTEIN"/>
    <property type="match status" value="1"/>
</dbReference>
<evidence type="ECO:0000259" key="1">
    <source>
        <dbReference type="Pfam" id="PF00535"/>
    </source>
</evidence>
<dbReference type="InterPro" id="IPR050834">
    <property type="entry name" value="Glycosyltransf_2"/>
</dbReference>
<evidence type="ECO:0000313" key="2">
    <source>
        <dbReference type="EMBL" id="MCB4808729.1"/>
    </source>
</evidence>
<dbReference type="SUPFAM" id="SSF53448">
    <property type="entry name" value="Nucleotide-diphospho-sugar transferases"/>
    <property type="match status" value="1"/>
</dbReference>
<dbReference type="Pfam" id="PF00535">
    <property type="entry name" value="Glycos_transf_2"/>
    <property type="match status" value="1"/>
</dbReference>
<comment type="caution">
    <text evidence="2">The sequence shown here is derived from an EMBL/GenBank/DDBJ whole genome shotgun (WGS) entry which is preliminary data.</text>
</comment>
<dbReference type="PANTHER" id="PTHR43685">
    <property type="entry name" value="GLYCOSYLTRANSFERASE"/>
    <property type="match status" value="1"/>
</dbReference>
<gene>
    <name evidence="2" type="ORF">LG651_10750</name>
</gene>
<sequence>MNTLVSIIVPCYNHANFLGEALQSVLNQTYTNWECIIVNDGSPDNAAQIAEQWAAKDSRFQYLEKENGGLSSARNAGIKIGKGEFILPLDADDLIHENFLTTLVPVLENNQNLAIASCYSKFFFGSRNNIIHELKPKGTNYHALLYENILIATSLYRKQCWEAVGGYDETMKKGFEDWEFWIAITKTGWEFKIVEEFLFYYRKQKQSMLIDTLQNHRLANMEYVYNKHKEIYVDKYETTLKYLFYLINKHSTSEQKIKLSLEFKIAKVLAKPLKWFKK</sequence>
<feature type="domain" description="Glycosyltransferase 2-like" evidence="1">
    <location>
        <begin position="6"/>
        <end position="147"/>
    </location>
</feature>
<reference evidence="2" key="1">
    <citation type="submission" date="2021-10" db="EMBL/GenBank/DDBJ databases">
        <title>Tamlana sargassums sp. nov., and Tamlana laminarinivorans sp. nov., two new bacteria isolated from the brown alga.</title>
        <authorList>
            <person name="Li J."/>
        </authorList>
    </citation>
    <scope>NUCLEOTIDE SEQUENCE</scope>
    <source>
        <strain evidence="2">62-3</strain>
    </source>
</reference>
<dbReference type="CDD" id="cd00761">
    <property type="entry name" value="Glyco_tranf_GTA_type"/>
    <property type="match status" value="1"/>
</dbReference>
<dbReference type="Proteomes" id="UP001139286">
    <property type="component" value="Unassembled WGS sequence"/>
</dbReference>
<dbReference type="Gene3D" id="3.90.550.10">
    <property type="entry name" value="Spore Coat Polysaccharide Biosynthesis Protein SpsA, Chain A"/>
    <property type="match status" value="1"/>
</dbReference>
<keyword evidence="3" id="KW-1185">Reference proteome</keyword>
<name>A0A9X1L7P6_9FLAO</name>
<proteinExistence type="predicted"/>
<organism evidence="2 3">
    <name type="scientific">Neotamlana sargassicola</name>
    <dbReference type="NCBI Taxonomy" id="2883125"/>
    <lineage>
        <taxon>Bacteria</taxon>
        <taxon>Pseudomonadati</taxon>
        <taxon>Bacteroidota</taxon>
        <taxon>Flavobacteriia</taxon>
        <taxon>Flavobacteriales</taxon>
        <taxon>Flavobacteriaceae</taxon>
        <taxon>Neotamlana</taxon>
    </lineage>
</organism>
<dbReference type="AlphaFoldDB" id="A0A9X1L7P6"/>